<dbReference type="Pfam" id="PF01470">
    <property type="entry name" value="Peptidase_C15"/>
    <property type="match status" value="1"/>
</dbReference>
<evidence type="ECO:0000313" key="6">
    <source>
        <dbReference type="EMBL" id="RAR10558.1"/>
    </source>
</evidence>
<dbReference type="InterPro" id="IPR016125">
    <property type="entry name" value="Peptidase_C15-like"/>
</dbReference>
<name>A0A364N369_STELY</name>
<evidence type="ECO:0000313" key="7">
    <source>
        <dbReference type="Proteomes" id="UP000249619"/>
    </source>
</evidence>
<evidence type="ECO:0000256" key="2">
    <source>
        <dbReference type="ARBA" id="ARBA00022670"/>
    </source>
</evidence>
<evidence type="ECO:0000256" key="4">
    <source>
        <dbReference type="ARBA" id="ARBA00022807"/>
    </source>
</evidence>
<gene>
    <name evidence="6" type="ORF">DDE83_004955</name>
</gene>
<keyword evidence="3" id="KW-0378">Hydrolase</keyword>
<dbReference type="EMBL" id="QGDH01000064">
    <property type="protein sequence ID" value="RAR10558.1"/>
    <property type="molecule type" value="Genomic_DNA"/>
</dbReference>
<reference evidence="7" key="1">
    <citation type="submission" date="2018-05" db="EMBL/GenBank/DDBJ databases">
        <title>Draft genome sequence of Stemphylium lycopersici strain CIDEFI 213.</title>
        <authorList>
            <person name="Medina R."/>
            <person name="Franco M.E.E."/>
            <person name="Lucentini C.G."/>
            <person name="Saparrat M.C.N."/>
            <person name="Balatti P.A."/>
        </authorList>
    </citation>
    <scope>NUCLEOTIDE SEQUENCE [LARGE SCALE GENOMIC DNA]</scope>
    <source>
        <strain evidence="7">CIDEFI 213</strain>
    </source>
</reference>
<dbReference type="GO" id="GO:0006508">
    <property type="term" value="P:proteolysis"/>
    <property type="evidence" value="ECO:0007669"/>
    <property type="project" value="UniProtKB-KW"/>
</dbReference>
<keyword evidence="7" id="KW-1185">Reference proteome</keyword>
<evidence type="ECO:0000256" key="5">
    <source>
        <dbReference type="SAM" id="MobiDB-lite"/>
    </source>
</evidence>
<dbReference type="PANTHER" id="PTHR23402">
    <property type="entry name" value="PROTEASE FAMILY C15 PYROGLUTAMYL-PEPTIDASE I-RELATED"/>
    <property type="match status" value="1"/>
</dbReference>
<accession>A0A364N369</accession>
<evidence type="ECO:0000256" key="3">
    <source>
        <dbReference type="ARBA" id="ARBA00022801"/>
    </source>
</evidence>
<dbReference type="Proteomes" id="UP000249619">
    <property type="component" value="Unassembled WGS sequence"/>
</dbReference>
<dbReference type="PANTHER" id="PTHR23402:SF1">
    <property type="entry name" value="PYROGLUTAMYL-PEPTIDASE I"/>
    <property type="match status" value="1"/>
</dbReference>
<sequence>MAPSHYATPQPLKEDGEKPVTVLVTGFGPFLAKVPKNSSWDIASTLPSIIPTSANNPTPIHIHVHHEPIRVAYDTVFKLVPKLLPPTNPIYPVPEIILHIGLAAGRNYFAIEQGAQGRGYGRIPDVDGRRFDDFTAEKHFPSAKYPTKLTTSFDTADVLARWKANLGYTSVNGATVGEGLPDVRISSDAGNFLCGFIYYNSLAHYFSIKEDERPVIFMHVPDLSSSEEKLREGWEVAVTLIRALVETRRKAGGRVVDGKKQNGGLANGKEEVQTDNNFA</sequence>
<keyword evidence="4" id="KW-0788">Thiol protease</keyword>
<proteinExistence type="inferred from homology"/>
<dbReference type="GO" id="GO:0008234">
    <property type="term" value="F:cysteine-type peptidase activity"/>
    <property type="evidence" value="ECO:0007669"/>
    <property type="project" value="UniProtKB-KW"/>
</dbReference>
<dbReference type="SUPFAM" id="SSF53182">
    <property type="entry name" value="Pyrrolidone carboxyl peptidase (pyroglutamate aminopeptidase)"/>
    <property type="match status" value="1"/>
</dbReference>
<comment type="caution">
    <text evidence="6">The sequence shown here is derived from an EMBL/GenBank/DDBJ whole genome shotgun (WGS) entry which is preliminary data.</text>
</comment>
<feature type="region of interest" description="Disordered" evidence="5">
    <location>
        <begin position="255"/>
        <end position="279"/>
    </location>
</feature>
<keyword evidence="2" id="KW-0645">Protease</keyword>
<organism evidence="6 7">
    <name type="scientific">Stemphylium lycopersici</name>
    <name type="common">Tomato gray leaf spot disease fungus</name>
    <name type="synonym">Thyrospora lycopersici</name>
    <dbReference type="NCBI Taxonomy" id="183478"/>
    <lineage>
        <taxon>Eukaryota</taxon>
        <taxon>Fungi</taxon>
        <taxon>Dikarya</taxon>
        <taxon>Ascomycota</taxon>
        <taxon>Pezizomycotina</taxon>
        <taxon>Dothideomycetes</taxon>
        <taxon>Pleosporomycetidae</taxon>
        <taxon>Pleosporales</taxon>
        <taxon>Pleosporineae</taxon>
        <taxon>Pleosporaceae</taxon>
        <taxon>Stemphylium</taxon>
    </lineage>
</organism>
<dbReference type="AlphaFoldDB" id="A0A364N369"/>
<comment type="similarity">
    <text evidence="1">Belongs to the peptidase C15 family.</text>
</comment>
<dbReference type="Gene3D" id="3.40.630.20">
    <property type="entry name" value="Peptidase C15, pyroglutamyl peptidase I-like"/>
    <property type="match status" value="1"/>
</dbReference>
<dbReference type="InterPro" id="IPR036440">
    <property type="entry name" value="Peptidase_C15-like_sf"/>
</dbReference>
<evidence type="ECO:0000256" key="1">
    <source>
        <dbReference type="ARBA" id="ARBA00006641"/>
    </source>
</evidence>
<protein>
    <submittedName>
        <fullName evidence="6">Peptidase C15, pyroglutamyl peptidase I-like protein</fullName>
    </submittedName>
</protein>